<dbReference type="GO" id="GO:0005524">
    <property type="term" value="F:ATP binding"/>
    <property type="evidence" value="ECO:0007669"/>
    <property type="project" value="UniProtKB-UniRule"/>
</dbReference>
<dbReference type="Gene3D" id="3.40.50.300">
    <property type="entry name" value="P-loop containing nucleotide triphosphate hydrolases"/>
    <property type="match status" value="1"/>
</dbReference>
<comment type="subcellular location">
    <subcellularLocation>
        <location evidence="3">Cytoplasm</location>
    </subcellularLocation>
</comment>
<dbReference type="NCBIfam" id="TIGR00152">
    <property type="entry name" value="dephospho-CoA kinase"/>
    <property type="match status" value="1"/>
</dbReference>
<dbReference type="EC" id="2.7.1.24" evidence="3 4"/>
<gene>
    <name evidence="3 5" type="primary">coaE</name>
    <name evidence="5" type="ORF">SIL72_10680</name>
</gene>
<evidence type="ECO:0000256" key="4">
    <source>
        <dbReference type="NCBIfam" id="TIGR00152"/>
    </source>
</evidence>
<dbReference type="Pfam" id="PF01121">
    <property type="entry name" value="CoaE"/>
    <property type="match status" value="1"/>
</dbReference>
<keyword evidence="3" id="KW-0963">Cytoplasm</keyword>
<comment type="similarity">
    <text evidence="3">Belongs to the CoaE family.</text>
</comment>
<sequence length="213" mass="23860">MSKRRGPVTVAVTGPFASGKSTFTRMLGEAGAETVSSDELVHDLYRKDPQTARRVAERFGDVLDAEGKVDRLKLRGEVFGDPEALRDLEGILHPLVREETDRRVSGSEAEVFVAEIPLLFETGRESDFDLTVTVLPSESRRREWAAGRGVDAATLRGIEARQLSPREKARRADVVVENDGTLEHLRKRAVELMERLRRERSLAGDGDEERRHT</sequence>
<comment type="pathway">
    <text evidence="3">Cofactor biosynthesis; coenzyme A biosynthesis; CoA from (R)-pantothenate: step 5/5.</text>
</comment>
<dbReference type="PANTHER" id="PTHR10695">
    <property type="entry name" value="DEPHOSPHO-COA KINASE-RELATED"/>
    <property type="match status" value="1"/>
</dbReference>
<keyword evidence="1 3" id="KW-0547">Nucleotide-binding</keyword>
<name>A0AB35T462_RUBRA</name>
<dbReference type="AlphaFoldDB" id="A0AB35T462"/>
<dbReference type="CDD" id="cd02022">
    <property type="entry name" value="DPCK"/>
    <property type="match status" value="1"/>
</dbReference>
<feature type="binding site" evidence="3">
    <location>
        <begin position="17"/>
        <end position="22"/>
    </location>
    <ligand>
        <name>ATP</name>
        <dbReference type="ChEBI" id="CHEBI:30616"/>
    </ligand>
</feature>
<comment type="catalytic activity">
    <reaction evidence="3">
        <text>3'-dephospho-CoA + ATP = ADP + CoA + H(+)</text>
        <dbReference type="Rhea" id="RHEA:18245"/>
        <dbReference type="ChEBI" id="CHEBI:15378"/>
        <dbReference type="ChEBI" id="CHEBI:30616"/>
        <dbReference type="ChEBI" id="CHEBI:57287"/>
        <dbReference type="ChEBI" id="CHEBI:57328"/>
        <dbReference type="ChEBI" id="CHEBI:456216"/>
        <dbReference type="EC" id="2.7.1.24"/>
    </reaction>
</comment>
<protein>
    <recommendedName>
        <fullName evidence="3 4">Dephospho-CoA kinase</fullName>
        <ecNumber evidence="3 4">2.7.1.24</ecNumber>
    </recommendedName>
    <alternativeName>
        <fullName evidence="3">Dephosphocoenzyme A kinase</fullName>
    </alternativeName>
</protein>
<dbReference type="HAMAP" id="MF_00376">
    <property type="entry name" value="Dephospho_CoA_kinase"/>
    <property type="match status" value="1"/>
</dbReference>
<keyword evidence="3 5" id="KW-0808">Transferase</keyword>
<comment type="caution">
    <text evidence="5">The sequence shown here is derived from an EMBL/GenBank/DDBJ whole genome shotgun (WGS) entry which is preliminary data.</text>
</comment>
<dbReference type="Proteomes" id="UP001281130">
    <property type="component" value="Unassembled WGS sequence"/>
</dbReference>
<dbReference type="InterPro" id="IPR001977">
    <property type="entry name" value="Depp_CoAkinase"/>
</dbReference>
<keyword evidence="3 5" id="KW-0418">Kinase</keyword>
<reference evidence="5" key="1">
    <citation type="submission" date="2023-11" db="EMBL/GenBank/DDBJ databases">
        <title>MicrobeMod: A computational toolkit for identifying prokaryotic methylation and restriction-modification with nanopore sequencing.</title>
        <authorList>
            <person name="Crits-Christoph A."/>
            <person name="Kang S.C."/>
            <person name="Lee H."/>
            <person name="Ostrov N."/>
        </authorList>
    </citation>
    <scope>NUCLEOTIDE SEQUENCE</scope>
    <source>
        <strain evidence="5">ATCC 51242</strain>
    </source>
</reference>
<dbReference type="RefSeq" id="WP_084263860.1">
    <property type="nucleotide sequence ID" value="NZ_JAWXXX010000001.1"/>
</dbReference>
<comment type="function">
    <text evidence="3">Catalyzes the phosphorylation of the 3'-hydroxyl group of dephosphocoenzyme A to form coenzyme A.</text>
</comment>
<keyword evidence="2 3" id="KW-0067">ATP-binding</keyword>
<evidence type="ECO:0000256" key="2">
    <source>
        <dbReference type="ARBA" id="ARBA00022840"/>
    </source>
</evidence>
<evidence type="ECO:0000313" key="5">
    <source>
        <dbReference type="EMBL" id="MDX5894490.1"/>
    </source>
</evidence>
<evidence type="ECO:0000256" key="1">
    <source>
        <dbReference type="ARBA" id="ARBA00022741"/>
    </source>
</evidence>
<dbReference type="PANTHER" id="PTHR10695:SF46">
    <property type="entry name" value="BIFUNCTIONAL COENZYME A SYNTHASE-RELATED"/>
    <property type="match status" value="1"/>
</dbReference>
<evidence type="ECO:0000256" key="3">
    <source>
        <dbReference type="HAMAP-Rule" id="MF_00376"/>
    </source>
</evidence>
<dbReference type="EMBL" id="JAWXXX010000001">
    <property type="protein sequence ID" value="MDX5894490.1"/>
    <property type="molecule type" value="Genomic_DNA"/>
</dbReference>
<dbReference type="GO" id="GO:0004140">
    <property type="term" value="F:dephospho-CoA kinase activity"/>
    <property type="evidence" value="ECO:0007669"/>
    <property type="project" value="UniProtKB-UniRule"/>
</dbReference>
<dbReference type="PROSITE" id="PS51219">
    <property type="entry name" value="DPCK"/>
    <property type="match status" value="1"/>
</dbReference>
<dbReference type="GO" id="GO:0015937">
    <property type="term" value="P:coenzyme A biosynthetic process"/>
    <property type="evidence" value="ECO:0007669"/>
    <property type="project" value="UniProtKB-UniRule"/>
</dbReference>
<dbReference type="SUPFAM" id="SSF52540">
    <property type="entry name" value="P-loop containing nucleoside triphosphate hydrolases"/>
    <property type="match status" value="1"/>
</dbReference>
<organism evidence="5 6">
    <name type="scientific">Rubrobacter radiotolerans</name>
    <name type="common">Arthrobacter radiotolerans</name>
    <dbReference type="NCBI Taxonomy" id="42256"/>
    <lineage>
        <taxon>Bacteria</taxon>
        <taxon>Bacillati</taxon>
        <taxon>Actinomycetota</taxon>
        <taxon>Rubrobacteria</taxon>
        <taxon>Rubrobacterales</taxon>
        <taxon>Rubrobacteraceae</taxon>
        <taxon>Rubrobacter</taxon>
    </lineage>
</organism>
<keyword evidence="3" id="KW-0173">Coenzyme A biosynthesis</keyword>
<proteinExistence type="inferred from homology"/>
<dbReference type="InterPro" id="IPR027417">
    <property type="entry name" value="P-loop_NTPase"/>
</dbReference>
<evidence type="ECO:0000313" key="6">
    <source>
        <dbReference type="Proteomes" id="UP001281130"/>
    </source>
</evidence>
<dbReference type="GO" id="GO:0005737">
    <property type="term" value="C:cytoplasm"/>
    <property type="evidence" value="ECO:0007669"/>
    <property type="project" value="UniProtKB-SubCell"/>
</dbReference>
<accession>A0AB35T462</accession>